<dbReference type="PROSITE" id="PS50158">
    <property type="entry name" value="ZF_CCHC"/>
    <property type="match status" value="1"/>
</dbReference>
<dbReference type="Pfam" id="PF00098">
    <property type="entry name" value="zf-CCHC"/>
    <property type="match status" value="2"/>
</dbReference>
<dbReference type="GO" id="GO:0003676">
    <property type="term" value="F:nucleic acid binding"/>
    <property type="evidence" value="ECO:0007669"/>
    <property type="project" value="InterPro"/>
</dbReference>
<keyword evidence="1" id="KW-0863">Zinc-finger</keyword>
<organism evidence="3 4">
    <name type="scientific">Thermothielavioides terrestris (strain ATCC 38088 / NRRL 8126)</name>
    <name type="common">Thielavia terrestris</name>
    <dbReference type="NCBI Taxonomy" id="578455"/>
    <lineage>
        <taxon>Eukaryota</taxon>
        <taxon>Fungi</taxon>
        <taxon>Dikarya</taxon>
        <taxon>Ascomycota</taxon>
        <taxon>Pezizomycotina</taxon>
        <taxon>Sordariomycetes</taxon>
        <taxon>Sordariomycetidae</taxon>
        <taxon>Sordariales</taxon>
        <taxon>Chaetomiaceae</taxon>
        <taxon>Thermothielavioides</taxon>
        <taxon>Thermothielavioides terrestris</taxon>
    </lineage>
</organism>
<keyword evidence="1" id="KW-0479">Metal-binding</keyword>
<dbReference type="KEGG" id="ttt:THITE_113215"/>
<feature type="domain" description="CCHC-type" evidence="2">
    <location>
        <begin position="45"/>
        <end position="61"/>
    </location>
</feature>
<name>G2QTF5_THETT</name>
<dbReference type="SUPFAM" id="SSF57756">
    <property type="entry name" value="Retrovirus zinc finger-like domains"/>
    <property type="match status" value="1"/>
</dbReference>
<reference evidence="3 4" key="1">
    <citation type="journal article" date="2011" name="Nat. Biotechnol.">
        <title>Comparative genomic analysis of the thermophilic biomass-degrading fungi Myceliophthora thermophila and Thielavia terrestris.</title>
        <authorList>
            <person name="Berka R.M."/>
            <person name="Grigoriev I.V."/>
            <person name="Otillar R."/>
            <person name="Salamov A."/>
            <person name="Grimwood J."/>
            <person name="Reid I."/>
            <person name="Ishmael N."/>
            <person name="John T."/>
            <person name="Darmond C."/>
            <person name="Moisan M.-C."/>
            <person name="Henrissat B."/>
            <person name="Coutinho P.M."/>
            <person name="Lombard V."/>
            <person name="Natvig D.O."/>
            <person name="Lindquist E."/>
            <person name="Schmutz J."/>
            <person name="Lucas S."/>
            <person name="Harris P."/>
            <person name="Powlowski J."/>
            <person name="Bellemare A."/>
            <person name="Taylor D."/>
            <person name="Butler G."/>
            <person name="de Vries R.P."/>
            <person name="Allijn I.E."/>
            <person name="van den Brink J."/>
            <person name="Ushinsky S."/>
            <person name="Storms R."/>
            <person name="Powell A.J."/>
            <person name="Paulsen I.T."/>
            <person name="Elbourne L.D.H."/>
            <person name="Baker S.E."/>
            <person name="Magnuson J."/>
            <person name="LaBoissiere S."/>
            <person name="Clutterbuck A.J."/>
            <person name="Martinez D."/>
            <person name="Wogulis M."/>
            <person name="de Leon A.L."/>
            <person name="Rey M.W."/>
            <person name="Tsang A."/>
        </authorList>
    </citation>
    <scope>NUCLEOTIDE SEQUENCE [LARGE SCALE GENOMIC DNA]</scope>
    <source>
        <strain evidence="4">ATCC 38088 / NRRL 8126</strain>
    </source>
</reference>
<evidence type="ECO:0000256" key="1">
    <source>
        <dbReference type="PROSITE-ProRule" id="PRU00047"/>
    </source>
</evidence>
<proteinExistence type="predicted"/>
<dbReference type="Proteomes" id="UP000008181">
    <property type="component" value="Chromosome 1"/>
</dbReference>
<gene>
    <name evidence="3" type="ORF">THITE_113215</name>
</gene>
<evidence type="ECO:0000259" key="2">
    <source>
        <dbReference type="PROSITE" id="PS50158"/>
    </source>
</evidence>
<dbReference type="InterPro" id="IPR036875">
    <property type="entry name" value="Znf_CCHC_sf"/>
</dbReference>
<dbReference type="Gene3D" id="4.10.60.10">
    <property type="entry name" value="Zinc finger, CCHC-type"/>
    <property type="match status" value="1"/>
</dbReference>
<keyword evidence="1" id="KW-0862">Zinc</keyword>
<sequence>MANSGPRDRRFLPLRTRRVCKKSAKWRDWSWGSIARDCPSKGAAKCYNCGGEGHIARNCPKGNSYGGGFNSGYGGGGYGPQKTCYSCGGIGHLSLLQLRRLGPPVA</sequence>
<evidence type="ECO:0000313" key="3">
    <source>
        <dbReference type="EMBL" id="AEO63572.1"/>
    </source>
</evidence>
<dbReference type="eggNOG" id="KOG4400">
    <property type="taxonomic scope" value="Eukaryota"/>
</dbReference>
<accession>G2QTF5</accession>
<dbReference type="RefSeq" id="XP_003649908.1">
    <property type="nucleotide sequence ID" value="XM_003649860.1"/>
</dbReference>
<dbReference type="InterPro" id="IPR001878">
    <property type="entry name" value="Znf_CCHC"/>
</dbReference>
<protein>
    <recommendedName>
        <fullName evidence="2">CCHC-type domain-containing protein</fullName>
    </recommendedName>
</protein>
<dbReference type="EMBL" id="CP003009">
    <property type="protein sequence ID" value="AEO63572.1"/>
    <property type="molecule type" value="Genomic_DNA"/>
</dbReference>
<dbReference type="OrthoDB" id="3863715at2759"/>
<dbReference type="AlphaFoldDB" id="G2QTF5"/>
<dbReference type="GeneID" id="11523673"/>
<dbReference type="HOGENOM" id="CLU_2225013_0_0_1"/>
<dbReference type="SMART" id="SM00343">
    <property type="entry name" value="ZnF_C2HC"/>
    <property type="match status" value="2"/>
</dbReference>
<evidence type="ECO:0000313" key="4">
    <source>
        <dbReference type="Proteomes" id="UP000008181"/>
    </source>
</evidence>
<dbReference type="STRING" id="578455.G2QTF5"/>
<keyword evidence="4" id="KW-1185">Reference proteome</keyword>
<dbReference type="GO" id="GO:0008270">
    <property type="term" value="F:zinc ion binding"/>
    <property type="evidence" value="ECO:0007669"/>
    <property type="project" value="UniProtKB-KW"/>
</dbReference>